<name>A0A8S9IPI4_BRACR</name>
<reference evidence="2" key="1">
    <citation type="submission" date="2019-12" db="EMBL/GenBank/DDBJ databases">
        <title>Genome sequencing and annotation of Brassica cretica.</title>
        <authorList>
            <person name="Studholme D.J."/>
            <person name="Sarris P.F."/>
        </authorList>
    </citation>
    <scope>NUCLEOTIDE SEQUENCE</scope>
    <source>
        <strain evidence="2">PFS-102/07</strain>
        <tissue evidence="2">Leaf</tissue>
    </source>
</reference>
<organism evidence="2">
    <name type="scientific">Brassica cretica</name>
    <name type="common">Mustard</name>
    <dbReference type="NCBI Taxonomy" id="69181"/>
    <lineage>
        <taxon>Eukaryota</taxon>
        <taxon>Viridiplantae</taxon>
        <taxon>Streptophyta</taxon>
        <taxon>Embryophyta</taxon>
        <taxon>Tracheophyta</taxon>
        <taxon>Spermatophyta</taxon>
        <taxon>Magnoliopsida</taxon>
        <taxon>eudicotyledons</taxon>
        <taxon>Gunneridae</taxon>
        <taxon>Pentapetalae</taxon>
        <taxon>rosids</taxon>
        <taxon>malvids</taxon>
        <taxon>Brassicales</taxon>
        <taxon>Brassicaceae</taxon>
        <taxon>Brassiceae</taxon>
        <taxon>Brassica</taxon>
    </lineage>
</organism>
<feature type="transmembrane region" description="Helical" evidence="1">
    <location>
        <begin position="45"/>
        <end position="62"/>
    </location>
</feature>
<keyword evidence="1" id="KW-0812">Transmembrane</keyword>
<gene>
    <name evidence="2" type="ORF">F2Q70_00002455</name>
</gene>
<dbReference type="AlphaFoldDB" id="A0A8S9IPI4"/>
<protein>
    <submittedName>
        <fullName evidence="2">Uncharacterized protein</fullName>
    </submittedName>
</protein>
<proteinExistence type="predicted"/>
<keyword evidence="1" id="KW-0472">Membrane</keyword>
<sequence>MNRITKGWSITLTTETAGKEGQLNLVAVKRVSCFSERRQKKEENLSFVSLFYLFAAIVELFFELRSSSVFSFLKKKHRAVITEWSVGEWYGDSCEEVVNKLRPRNGRVQERGQVDIKAAASESQNSAIKD</sequence>
<dbReference type="EMBL" id="QGKY02001015">
    <property type="protein sequence ID" value="KAF2571734.1"/>
    <property type="molecule type" value="Genomic_DNA"/>
</dbReference>
<comment type="caution">
    <text evidence="2">The sequence shown here is derived from an EMBL/GenBank/DDBJ whole genome shotgun (WGS) entry which is preliminary data.</text>
</comment>
<keyword evidence="1" id="KW-1133">Transmembrane helix</keyword>
<accession>A0A8S9IPI4</accession>
<evidence type="ECO:0000313" key="2">
    <source>
        <dbReference type="EMBL" id="KAF2571734.1"/>
    </source>
</evidence>
<evidence type="ECO:0000256" key="1">
    <source>
        <dbReference type="SAM" id="Phobius"/>
    </source>
</evidence>